<dbReference type="SUPFAM" id="SSF53790">
    <property type="entry name" value="Tetrapyrrole methylase"/>
    <property type="match status" value="2"/>
</dbReference>
<dbReference type="InterPro" id="IPR014777">
    <property type="entry name" value="4pyrrole_Mease_sub1"/>
</dbReference>
<dbReference type="InterPro" id="IPR035996">
    <property type="entry name" value="4pyrrol_Methylase_sf"/>
</dbReference>
<dbReference type="Gene3D" id="3.40.1010.10">
    <property type="entry name" value="Cobalt-precorrin-4 Transmethylase, Domain 1"/>
    <property type="match status" value="2"/>
</dbReference>
<dbReference type="InterPro" id="IPR000878">
    <property type="entry name" value="4pyrrol_Mease"/>
</dbReference>
<dbReference type="InterPro" id="IPR014776">
    <property type="entry name" value="4pyrrole_Mease_sub2"/>
</dbReference>
<dbReference type="PROSITE" id="PS00840">
    <property type="entry name" value="SUMT_2"/>
    <property type="match status" value="1"/>
</dbReference>
<evidence type="ECO:0000256" key="3">
    <source>
        <dbReference type="ARBA" id="ARBA00022573"/>
    </source>
</evidence>
<dbReference type="Gene3D" id="3.30.950.10">
    <property type="entry name" value="Methyltransferase, Cobalt-precorrin-4 Transmethylase, Domain 2"/>
    <property type="match status" value="2"/>
</dbReference>
<keyword evidence="6" id="KW-0949">S-adenosyl-L-methionine</keyword>
<dbReference type="CDD" id="cd11645">
    <property type="entry name" value="Precorrin_2_C20_MT"/>
    <property type="match status" value="1"/>
</dbReference>
<dbReference type="RefSeq" id="WP_358356891.1">
    <property type="nucleotide sequence ID" value="NZ_JBEZFP010000062.1"/>
</dbReference>
<evidence type="ECO:0000313" key="10">
    <source>
        <dbReference type="Proteomes" id="UP001551482"/>
    </source>
</evidence>
<dbReference type="InterPro" id="IPR051810">
    <property type="entry name" value="Precorrin_MeTrfase"/>
</dbReference>
<evidence type="ECO:0000259" key="8">
    <source>
        <dbReference type="Pfam" id="PF00590"/>
    </source>
</evidence>
<evidence type="ECO:0000256" key="4">
    <source>
        <dbReference type="ARBA" id="ARBA00022603"/>
    </source>
</evidence>
<dbReference type="GO" id="GO:0030789">
    <property type="term" value="F:precorrin-3B C17-methyltransferase activity"/>
    <property type="evidence" value="ECO:0007669"/>
    <property type="project" value="UniProtKB-EC"/>
</dbReference>
<dbReference type="NCBIfam" id="NF004647">
    <property type="entry name" value="PRK05990.1"/>
    <property type="match status" value="1"/>
</dbReference>
<gene>
    <name evidence="9" type="primary">cobJ</name>
    <name evidence="9" type="ORF">AB0C36_23085</name>
</gene>
<dbReference type="InterPro" id="IPR006363">
    <property type="entry name" value="Cbl_synth_CobJ/CibH_dom"/>
</dbReference>
<dbReference type="InterPro" id="IPR003043">
    <property type="entry name" value="Uropor_MeTrfase_CS"/>
</dbReference>
<protein>
    <submittedName>
        <fullName evidence="9">Precorrin-3B C(17)-methyltransferase</fullName>
        <ecNumber evidence="9">2.1.1.131</ecNumber>
    </submittedName>
</protein>
<dbReference type="NCBIfam" id="TIGR01466">
    <property type="entry name" value="cobJ_cbiH"/>
    <property type="match status" value="1"/>
</dbReference>
<dbReference type="Proteomes" id="UP001551482">
    <property type="component" value="Unassembled WGS sequence"/>
</dbReference>
<comment type="pathway">
    <text evidence="1">Cofactor biosynthesis; adenosylcobalamin biosynthesis.</text>
</comment>
<dbReference type="EMBL" id="JBEZFP010000062">
    <property type="protein sequence ID" value="MEU8136381.1"/>
    <property type="molecule type" value="Genomic_DNA"/>
</dbReference>
<evidence type="ECO:0000313" key="9">
    <source>
        <dbReference type="EMBL" id="MEU8136381.1"/>
    </source>
</evidence>
<keyword evidence="3" id="KW-0169">Cobalamin biosynthesis</keyword>
<name>A0ABV3DKT5_9ACTN</name>
<keyword evidence="10" id="KW-1185">Reference proteome</keyword>
<reference evidence="9 10" key="1">
    <citation type="submission" date="2024-06" db="EMBL/GenBank/DDBJ databases">
        <title>The Natural Products Discovery Center: Release of the First 8490 Sequenced Strains for Exploring Actinobacteria Biosynthetic Diversity.</title>
        <authorList>
            <person name="Kalkreuter E."/>
            <person name="Kautsar S.A."/>
            <person name="Yang D."/>
            <person name="Bader C.D."/>
            <person name="Teijaro C.N."/>
            <person name="Fluegel L."/>
            <person name="Davis C.M."/>
            <person name="Simpson J.R."/>
            <person name="Lauterbach L."/>
            <person name="Steele A.D."/>
            <person name="Gui C."/>
            <person name="Meng S."/>
            <person name="Li G."/>
            <person name="Viehrig K."/>
            <person name="Ye F."/>
            <person name="Su P."/>
            <person name="Kiefer A.F."/>
            <person name="Nichols A."/>
            <person name="Cepeda A.J."/>
            <person name="Yan W."/>
            <person name="Fan B."/>
            <person name="Jiang Y."/>
            <person name="Adhikari A."/>
            <person name="Zheng C.-J."/>
            <person name="Schuster L."/>
            <person name="Cowan T.M."/>
            <person name="Smanski M.J."/>
            <person name="Chevrette M.G."/>
            <person name="De Carvalho L.P.S."/>
            <person name="Shen B."/>
        </authorList>
    </citation>
    <scope>NUCLEOTIDE SEQUENCE [LARGE SCALE GENOMIC DNA]</scope>
    <source>
        <strain evidence="9 10">NPDC048946</strain>
    </source>
</reference>
<feature type="domain" description="Tetrapyrrole methylase" evidence="8">
    <location>
        <begin position="1"/>
        <end position="202"/>
    </location>
</feature>
<organism evidence="9 10">
    <name type="scientific">Streptodolium elevatio</name>
    <dbReference type="NCBI Taxonomy" id="3157996"/>
    <lineage>
        <taxon>Bacteria</taxon>
        <taxon>Bacillati</taxon>
        <taxon>Actinomycetota</taxon>
        <taxon>Actinomycetes</taxon>
        <taxon>Kitasatosporales</taxon>
        <taxon>Streptomycetaceae</taxon>
        <taxon>Streptodolium</taxon>
    </lineage>
</organism>
<comment type="caution">
    <text evidence="9">The sequence shown here is derived from an EMBL/GenBank/DDBJ whole genome shotgun (WGS) entry which is preliminary data.</text>
</comment>
<accession>A0ABV3DKT5</accession>
<comment type="similarity">
    <text evidence="2 7">Belongs to the precorrin methyltransferase family.</text>
</comment>
<feature type="domain" description="Tetrapyrrole methylase" evidence="8">
    <location>
        <begin position="255"/>
        <end position="459"/>
    </location>
</feature>
<evidence type="ECO:0000256" key="5">
    <source>
        <dbReference type="ARBA" id="ARBA00022679"/>
    </source>
</evidence>
<evidence type="ECO:0000256" key="6">
    <source>
        <dbReference type="ARBA" id="ARBA00022691"/>
    </source>
</evidence>
<proteinExistence type="inferred from homology"/>
<keyword evidence="4 7" id="KW-0489">Methyltransferase</keyword>
<dbReference type="PANTHER" id="PTHR47036">
    <property type="entry name" value="COBALT-FACTOR III C(17)-METHYLTRANSFERASE-RELATED"/>
    <property type="match status" value="1"/>
</dbReference>
<dbReference type="NCBIfam" id="TIGR01467">
    <property type="entry name" value="cobI_cbiL"/>
    <property type="match status" value="1"/>
</dbReference>
<dbReference type="PANTHER" id="PTHR47036:SF1">
    <property type="entry name" value="COBALT-FACTOR III C(17)-METHYLTRANSFERASE-RELATED"/>
    <property type="match status" value="1"/>
</dbReference>
<sequence>MTLKAHRLITSAPVIAYPVKKGAPGVAITIAAPYLRPEQIRLPMEYPVTTGETDHPGGYDGALAEFYDSTAAEIAAHLDAGRDVAVLCEGDPFFYGSYMYWHERLADRYRAEVVPGVTSVSGASAVLGRPLVQHDEVLTILPGTLPPDVLAARLRTADAAAVIKLGRRHFGHVREAFEDADAAGRAWYVERATTDRQRVAPLSEVDAGSVPYFSLVIAPSPSPGTPFATNRTPDTVVTEEYAVPAPTGVLGSVDVVGLGPAGPAWLTPEAHAALAAADDLVGYGPYVARVQPRPGQRRHMTDNRVEAERARHALALAEAGARVAVVSSGDAGVFAMASAVLEAADETKSPVPVRVVPGLSAMQAVASRAGAPLGHDFCVISLSDRLKPWDVIARRLTAAASADLAVALYNPASKERRHQVADARDLFLAYRDPATPVVVGRDVGGPTEAVRIVPLGELDPETVDMRTLLIVGASTTRTYPRPDGSLGVYTPRRYPA</sequence>
<evidence type="ECO:0000256" key="7">
    <source>
        <dbReference type="RuleBase" id="RU003960"/>
    </source>
</evidence>
<dbReference type="InterPro" id="IPR012382">
    <property type="entry name" value="CobI/CbiL"/>
</dbReference>
<keyword evidence="5 7" id="KW-0808">Transferase</keyword>
<dbReference type="CDD" id="cd11646">
    <property type="entry name" value="Precorrin_3B_C17_MT"/>
    <property type="match status" value="1"/>
</dbReference>
<dbReference type="EC" id="2.1.1.131" evidence="9"/>
<evidence type="ECO:0000256" key="1">
    <source>
        <dbReference type="ARBA" id="ARBA00004953"/>
    </source>
</evidence>
<evidence type="ECO:0000256" key="2">
    <source>
        <dbReference type="ARBA" id="ARBA00005879"/>
    </source>
</evidence>
<dbReference type="InterPro" id="IPR006364">
    <property type="entry name" value="CobI/CbiL/CobIJ_dom"/>
</dbReference>
<dbReference type="GO" id="GO:0032259">
    <property type="term" value="P:methylation"/>
    <property type="evidence" value="ECO:0007669"/>
    <property type="project" value="UniProtKB-KW"/>
</dbReference>
<dbReference type="Pfam" id="PF00590">
    <property type="entry name" value="TP_methylase"/>
    <property type="match status" value="2"/>
</dbReference>